<keyword evidence="12 15" id="KW-0238">DNA-binding</keyword>
<dbReference type="HAMAP" id="MF_01113">
    <property type="entry name" value="DNApol_IV"/>
    <property type="match status" value="1"/>
</dbReference>
<evidence type="ECO:0000256" key="13">
    <source>
        <dbReference type="ARBA" id="ARBA00023204"/>
    </source>
</evidence>
<evidence type="ECO:0000256" key="2">
    <source>
        <dbReference type="ARBA" id="ARBA00010945"/>
    </source>
</evidence>
<dbReference type="GO" id="GO:0006261">
    <property type="term" value="P:DNA-templated DNA replication"/>
    <property type="evidence" value="ECO:0007669"/>
    <property type="project" value="UniProtKB-UniRule"/>
</dbReference>
<dbReference type="SUPFAM" id="SSF100879">
    <property type="entry name" value="Lesion bypass DNA polymerase (Y-family), little finger domain"/>
    <property type="match status" value="1"/>
</dbReference>
<keyword evidence="5 15" id="KW-0808">Transferase</keyword>
<dbReference type="PROSITE" id="PS50173">
    <property type="entry name" value="UMUC"/>
    <property type="match status" value="1"/>
</dbReference>
<dbReference type="InterPro" id="IPR050116">
    <property type="entry name" value="DNA_polymerase-Y"/>
</dbReference>
<gene>
    <name evidence="15" type="primary">dinB</name>
    <name evidence="17" type="ORF">SAMN02745885_00547</name>
</gene>
<keyword evidence="10 15" id="KW-0460">Magnesium</keyword>
<organism evidence="17 18">
    <name type="scientific">Carboxydocella sporoproducens DSM 16521</name>
    <dbReference type="NCBI Taxonomy" id="1121270"/>
    <lineage>
        <taxon>Bacteria</taxon>
        <taxon>Bacillati</taxon>
        <taxon>Bacillota</taxon>
        <taxon>Clostridia</taxon>
        <taxon>Eubacteriales</taxon>
        <taxon>Clostridiales Family XVI. Incertae Sedis</taxon>
        <taxon>Carboxydocella</taxon>
    </lineage>
</organism>
<dbReference type="InterPro" id="IPR022880">
    <property type="entry name" value="DNApol_IV"/>
</dbReference>
<dbReference type="PANTHER" id="PTHR11076">
    <property type="entry name" value="DNA REPAIR POLYMERASE UMUC / TRANSFERASE FAMILY MEMBER"/>
    <property type="match status" value="1"/>
</dbReference>
<evidence type="ECO:0000313" key="17">
    <source>
        <dbReference type="EMBL" id="SJZ65541.1"/>
    </source>
</evidence>
<dbReference type="EMBL" id="FUXM01000004">
    <property type="protein sequence ID" value="SJZ65541.1"/>
    <property type="molecule type" value="Genomic_DNA"/>
</dbReference>
<keyword evidence="3 15" id="KW-0515">Mutator protein</keyword>
<keyword evidence="4 15" id="KW-0963">Cytoplasm</keyword>
<dbReference type="Gene3D" id="3.30.1490.100">
    <property type="entry name" value="DNA polymerase, Y-family, little finger domain"/>
    <property type="match status" value="1"/>
</dbReference>
<dbReference type="InterPro" id="IPR001126">
    <property type="entry name" value="UmuC"/>
</dbReference>
<dbReference type="GO" id="GO:0003887">
    <property type="term" value="F:DNA-directed DNA polymerase activity"/>
    <property type="evidence" value="ECO:0007669"/>
    <property type="project" value="UniProtKB-UniRule"/>
</dbReference>
<keyword evidence="8 15" id="KW-0479">Metal-binding</keyword>
<dbReference type="Gene3D" id="1.10.150.20">
    <property type="entry name" value="5' to 3' exonuclease, C-terminal subdomain"/>
    <property type="match status" value="1"/>
</dbReference>
<evidence type="ECO:0000256" key="10">
    <source>
        <dbReference type="ARBA" id="ARBA00022842"/>
    </source>
</evidence>
<feature type="active site" evidence="15">
    <location>
        <position position="145"/>
    </location>
</feature>
<dbReference type="NCBIfam" id="NF002677">
    <property type="entry name" value="PRK02406.1"/>
    <property type="match status" value="1"/>
</dbReference>
<evidence type="ECO:0000256" key="7">
    <source>
        <dbReference type="ARBA" id="ARBA00022705"/>
    </source>
</evidence>
<dbReference type="EC" id="2.7.7.7" evidence="15"/>
<dbReference type="GO" id="GO:0009432">
    <property type="term" value="P:SOS response"/>
    <property type="evidence" value="ECO:0007669"/>
    <property type="project" value="TreeGrafter"/>
</dbReference>
<dbReference type="GO" id="GO:0003684">
    <property type="term" value="F:damaged DNA binding"/>
    <property type="evidence" value="ECO:0007669"/>
    <property type="project" value="InterPro"/>
</dbReference>
<evidence type="ECO:0000256" key="8">
    <source>
        <dbReference type="ARBA" id="ARBA00022723"/>
    </source>
</evidence>
<dbReference type="CDD" id="cd03586">
    <property type="entry name" value="PolY_Pol_IV_kappa"/>
    <property type="match status" value="1"/>
</dbReference>
<evidence type="ECO:0000256" key="4">
    <source>
        <dbReference type="ARBA" id="ARBA00022490"/>
    </source>
</evidence>
<feature type="domain" description="UmuC" evidence="16">
    <location>
        <begin position="44"/>
        <end position="226"/>
    </location>
</feature>
<protein>
    <recommendedName>
        <fullName evidence="15">DNA polymerase IV</fullName>
        <shortName evidence="15">Pol IV</shortName>
        <ecNumber evidence="15">2.7.7.7</ecNumber>
    </recommendedName>
</protein>
<comment type="similarity">
    <text evidence="2 15">Belongs to the DNA polymerase type-Y family.</text>
</comment>
<evidence type="ECO:0000259" key="16">
    <source>
        <dbReference type="PROSITE" id="PS50173"/>
    </source>
</evidence>
<evidence type="ECO:0000256" key="1">
    <source>
        <dbReference type="ARBA" id="ARBA00004496"/>
    </source>
</evidence>
<keyword evidence="11 15" id="KW-0239">DNA-directed DNA polymerase</keyword>
<dbReference type="Pfam" id="PF21999">
    <property type="entry name" value="IMS_HHH_1"/>
    <property type="match status" value="1"/>
</dbReference>
<dbReference type="NCBIfam" id="NF002848">
    <property type="entry name" value="PRK03103.1"/>
    <property type="match status" value="1"/>
</dbReference>
<dbReference type="GO" id="GO:0042276">
    <property type="term" value="P:error-prone translesion synthesis"/>
    <property type="evidence" value="ECO:0007669"/>
    <property type="project" value="TreeGrafter"/>
</dbReference>
<evidence type="ECO:0000256" key="5">
    <source>
        <dbReference type="ARBA" id="ARBA00022679"/>
    </source>
</evidence>
<dbReference type="InterPro" id="IPR017961">
    <property type="entry name" value="DNA_pol_Y-fam_little_finger"/>
</dbReference>
<dbReference type="Gene3D" id="3.40.1170.60">
    <property type="match status" value="1"/>
</dbReference>
<feature type="binding site" evidence="15">
    <location>
        <position position="48"/>
    </location>
    <ligand>
        <name>Mg(2+)</name>
        <dbReference type="ChEBI" id="CHEBI:18420"/>
    </ligand>
</feature>
<evidence type="ECO:0000256" key="6">
    <source>
        <dbReference type="ARBA" id="ARBA00022695"/>
    </source>
</evidence>
<dbReference type="SUPFAM" id="SSF56672">
    <property type="entry name" value="DNA/RNA polymerases"/>
    <property type="match status" value="1"/>
</dbReference>
<keyword evidence="9 15" id="KW-0227">DNA damage</keyword>
<feature type="site" description="Substrate discrimination" evidence="15">
    <location>
        <position position="53"/>
    </location>
</feature>
<comment type="subcellular location">
    <subcellularLocation>
        <location evidence="1 15">Cytoplasm</location>
    </subcellularLocation>
</comment>
<dbReference type="GO" id="GO:0005829">
    <property type="term" value="C:cytosol"/>
    <property type="evidence" value="ECO:0007669"/>
    <property type="project" value="TreeGrafter"/>
</dbReference>
<evidence type="ECO:0000256" key="3">
    <source>
        <dbReference type="ARBA" id="ARBA00022457"/>
    </source>
</evidence>
<evidence type="ECO:0000256" key="14">
    <source>
        <dbReference type="ARBA" id="ARBA00049244"/>
    </source>
</evidence>
<dbReference type="AlphaFoldDB" id="A0A1T4MF84"/>
<evidence type="ECO:0000256" key="15">
    <source>
        <dbReference type="HAMAP-Rule" id="MF_01113"/>
    </source>
</evidence>
<accession>A0A1T4MF84</accession>
<dbReference type="GO" id="GO:0006281">
    <property type="term" value="P:DNA repair"/>
    <property type="evidence" value="ECO:0007669"/>
    <property type="project" value="UniProtKB-UniRule"/>
</dbReference>
<keyword evidence="6 15" id="KW-0548">Nucleotidyltransferase</keyword>
<dbReference type="GO" id="GO:0000287">
    <property type="term" value="F:magnesium ion binding"/>
    <property type="evidence" value="ECO:0007669"/>
    <property type="project" value="UniProtKB-UniRule"/>
</dbReference>
<keyword evidence="13 15" id="KW-0234">DNA repair</keyword>
<feature type="binding site" evidence="15">
    <location>
        <position position="144"/>
    </location>
    <ligand>
        <name>Mg(2+)</name>
        <dbReference type="ChEBI" id="CHEBI:18420"/>
    </ligand>
</feature>
<evidence type="ECO:0000256" key="9">
    <source>
        <dbReference type="ARBA" id="ARBA00022763"/>
    </source>
</evidence>
<comment type="subunit">
    <text evidence="15">Monomer.</text>
</comment>
<evidence type="ECO:0000313" key="18">
    <source>
        <dbReference type="Proteomes" id="UP000189933"/>
    </source>
</evidence>
<keyword evidence="18" id="KW-1185">Reference proteome</keyword>
<dbReference type="InterPro" id="IPR053848">
    <property type="entry name" value="IMS_HHH_1"/>
</dbReference>
<comment type="catalytic activity">
    <reaction evidence="14 15">
        <text>DNA(n) + a 2'-deoxyribonucleoside 5'-triphosphate = DNA(n+1) + diphosphate</text>
        <dbReference type="Rhea" id="RHEA:22508"/>
        <dbReference type="Rhea" id="RHEA-COMP:17339"/>
        <dbReference type="Rhea" id="RHEA-COMP:17340"/>
        <dbReference type="ChEBI" id="CHEBI:33019"/>
        <dbReference type="ChEBI" id="CHEBI:61560"/>
        <dbReference type="ChEBI" id="CHEBI:173112"/>
        <dbReference type="EC" id="2.7.7.7"/>
    </reaction>
</comment>
<dbReference type="InterPro" id="IPR036775">
    <property type="entry name" value="DNA_pol_Y-fam_lit_finger_sf"/>
</dbReference>
<name>A0A1T4MF84_9FIRM</name>
<reference evidence="18" key="1">
    <citation type="submission" date="2017-02" db="EMBL/GenBank/DDBJ databases">
        <authorList>
            <person name="Varghese N."/>
            <person name="Submissions S."/>
        </authorList>
    </citation>
    <scope>NUCLEOTIDE SEQUENCE [LARGE SCALE GENOMIC DNA]</scope>
    <source>
        <strain evidence="18">DSM 16521</strain>
    </source>
</reference>
<evidence type="ECO:0000256" key="12">
    <source>
        <dbReference type="ARBA" id="ARBA00023125"/>
    </source>
</evidence>
<dbReference type="Gene3D" id="3.30.70.270">
    <property type="match status" value="1"/>
</dbReference>
<dbReference type="Pfam" id="PF00817">
    <property type="entry name" value="IMS"/>
    <property type="match status" value="1"/>
</dbReference>
<comment type="cofactor">
    <cofactor evidence="15">
        <name>Mg(2+)</name>
        <dbReference type="ChEBI" id="CHEBI:18420"/>
    </cofactor>
    <text evidence="15">Binds 2 magnesium ions per subunit.</text>
</comment>
<dbReference type="Pfam" id="PF11799">
    <property type="entry name" value="IMS_C"/>
    <property type="match status" value="1"/>
</dbReference>
<comment type="function">
    <text evidence="15">Poorly processive, error-prone DNA polymerase involved in untargeted mutagenesis. Copies undamaged DNA at stalled replication forks, which arise in vivo from mismatched or misaligned primer ends. These misaligned primers can be extended by PolIV. Exhibits no 3'-5' exonuclease (proofreading) activity. May be involved in translesional synthesis, in conjunction with the beta clamp from PolIII.</text>
</comment>
<sequence length="436" mass="49197">MPGNKTEVRTSVLFLGLTEQMFKDYNRAETEHLFRGGVALEPTILLIDMNAFFASVHQALDPGLRGKPVVVCGDREQRRGIVLAASYEAKKYGVKTGMTAWEARTLLPHGIYVRPDYGQYLAFSRRILQIIREYSPLVEPFSIDEAFVDLKGCEGLFGDVLTVAREMKRRIREEVGVTCSVGIGPNKLVAKMAAELEKPDGLTLLRGEDVPRRLWPLPVRELFGVGSRTERKLQAMGIKTIGDLANFPVEVLERRFGIIGRVLHMSANGIDYSPVSPGSLETAKSIGNQMTLPRDYASYRELRAAILELAEMVGRRVRQGGYEGKTVSLTLRDSELHFYSWSASLWEYSDLTEDIYRQACTLLERYWPEGKRVRLVGVGLSKLRPKTALQLDVFGEKLKLERLNQTCDLIRERFGRYSIMRGGTLTEAGIHYGQRE</sequence>
<dbReference type="InterPro" id="IPR043128">
    <property type="entry name" value="Rev_trsase/Diguanyl_cyclase"/>
</dbReference>
<dbReference type="InterPro" id="IPR043502">
    <property type="entry name" value="DNA/RNA_pol_sf"/>
</dbReference>
<proteinExistence type="inferred from homology"/>
<dbReference type="Proteomes" id="UP000189933">
    <property type="component" value="Unassembled WGS sequence"/>
</dbReference>
<keyword evidence="7 15" id="KW-0235">DNA replication</keyword>
<dbReference type="PANTHER" id="PTHR11076:SF33">
    <property type="entry name" value="DNA POLYMERASE KAPPA"/>
    <property type="match status" value="1"/>
</dbReference>
<evidence type="ECO:0000256" key="11">
    <source>
        <dbReference type="ARBA" id="ARBA00022932"/>
    </source>
</evidence>